<dbReference type="Proteomes" id="UP000826725">
    <property type="component" value="Chromosome"/>
</dbReference>
<evidence type="ECO:0000256" key="2">
    <source>
        <dbReference type="ARBA" id="ARBA00022898"/>
    </source>
</evidence>
<sequence length="449" mass="49040">MRESQERESIDVDAWCRTYPCLREIMQYQEVIWFNQRQEKSSVVLEKMVLKRSDIVDATARLTRFAPCIAEFFPETLESGGIIESPLRPIPAMQKELEKHSCAFGGRLYLKCDNLLPVSGSIKARGGIYEVLKVAEKVALDAGFIAVTDDYSLLATEEARKIFEKFSLAVGSTGNLGLSIGLMGARFGFRVTVHMAATARTWKKKLLRSHGVNVVEYDGDYSDAVTKGRALAANDSTCHFVDDENSRDLFLGYSVAAQRLADQLEEQNIMVDSEHPLFVYLPCGVGGAPGGICFGLKHIFGDNVHCFFAEPTHAPSVLLGLLTGFNEKVSVHDFGLDGVTEADGLAVSRPSGLVGRTVGPLVDGVLTVDDNRLFSMLAMLSDRELIRMEPSALAGLAGISMLCSSRSWLEKNGLTDTMNAATHIAWGTGGSMVPDDEMESFYQKGASLL</sequence>
<comment type="cofactor">
    <cofactor evidence="1 4">
        <name>pyridoxal 5'-phosphate</name>
        <dbReference type="ChEBI" id="CHEBI:597326"/>
    </cofactor>
</comment>
<name>A0A8D5FRV1_9BACT</name>
<dbReference type="PROSITE" id="PS00165">
    <property type="entry name" value="DEHYDRATASE_SER_THR"/>
    <property type="match status" value="1"/>
</dbReference>
<dbReference type="EMBL" id="AP024086">
    <property type="protein sequence ID" value="BCL62535.1"/>
    <property type="molecule type" value="Genomic_DNA"/>
</dbReference>
<dbReference type="GO" id="GO:0008721">
    <property type="term" value="F:D-serine ammonia-lyase activity"/>
    <property type="evidence" value="ECO:0007669"/>
    <property type="project" value="UniProtKB-EC"/>
</dbReference>
<evidence type="ECO:0000313" key="6">
    <source>
        <dbReference type="EMBL" id="BCL62535.1"/>
    </source>
</evidence>
<dbReference type="EC" id="4.3.1.18" evidence="4"/>
<dbReference type="GO" id="GO:0016836">
    <property type="term" value="F:hydro-lyase activity"/>
    <property type="evidence" value="ECO:0007669"/>
    <property type="project" value="UniProtKB-UniRule"/>
</dbReference>
<reference evidence="6" key="1">
    <citation type="submission" date="2020-09" db="EMBL/GenBank/DDBJ databases">
        <title>Desulfogranum mesoprofundum gen. nov., sp. nov., a novel mesophilic, sulfate-reducing chemolithoautotroph isolated from a deep-sea hydrothermal vent chimney in the Suiyo Seamount.</title>
        <authorList>
            <person name="Hashimoto Y."/>
            <person name="Nakagawa S."/>
        </authorList>
    </citation>
    <scope>NUCLEOTIDE SEQUENCE</scope>
    <source>
        <strain evidence="6">KT2</strain>
    </source>
</reference>
<protein>
    <recommendedName>
        <fullName evidence="4">Probable D-serine dehydratase</fullName>
        <ecNumber evidence="4">4.3.1.18</ecNumber>
    </recommendedName>
    <alternativeName>
        <fullName evidence="4">D-serine deaminase</fullName>
        <shortName evidence="4">DSD</shortName>
    </alternativeName>
</protein>
<comment type="similarity">
    <text evidence="4">Belongs to the serine/threonine dehydratase family. DsdA subfamily.</text>
</comment>
<dbReference type="GO" id="GO:0036088">
    <property type="term" value="P:D-serine catabolic process"/>
    <property type="evidence" value="ECO:0007669"/>
    <property type="project" value="TreeGrafter"/>
</dbReference>
<feature type="domain" description="Tryptophan synthase beta chain-like PALP" evidence="5">
    <location>
        <begin position="83"/>
        <end position="401"/>
    </location>
</feature>
<gene>
    <name evidence="4 6" type="primary">dsdA</name>
    <name evidence="6" type="ORF">DGMP_32280</name>
</gene>
<dbReference type="KEGG" id="dbk:DGMP_32280"/>
<feature type="modified residue" description="N6-(pyridoxal phosphate)lysine" evidence="4">
    <location>
        <position position="123"/>
    </location>
</feature>
<dbReference type="PANTHER" id="PTHR48078">
    <property type="entry name" value="THREONINE DEHYDRATASE, MITOCHONDRIAL-RELATED"/>
    <property type="match status" value="1"/>
</dbReference>
<keyword evidence="2 4" id="KW-0663">Pyridoxal phosphate</keyword>
<organism evidence="6 7">
    <name type="scientific">Desulfomarina profundi</name>
    <dbReference type="NCBI Taxonomy" id="2772557"/>
    <lineage>
        <taxon>Bacteria</taxon>
        <taxon>Pseudomonadati</taxon>
        <taxon>Thermodesulfobacteriota</taxon>
        <taxon>Desulfobulbia</taxon>
        <taxon>Desulfobulbales</taxon>
        <taxon>Desulfobulbaceae</taxon>
        <taxon>Desulfomarina</taxon>
    </lineage>
</organism>
<dbReference type="InterPro" id="IPR000634">
    <property type="entry name" value="Ser/Thr_deHydtase_PyrdxlP-BS"/>
</dbReference>
<dbReference type="Pfam" id="PF00291">
    <property type="entry name" value="PALP"/>
    <property type="match status" value="1"/>
</dbReference>
<dbReference type="AlphaFoldDB" id="A0A8D5FRV1"/>
<dbReference type="NCBIfam" id="TIGR02035">
    <property type="entry name" value="D_Ser_am_lyase"/>
    <property type="match status" value="1"/>
</dbReference>
<keyword evidence="3 4" id="KW-0456">Lyase</keyword>
<keyword evidence="7" id="KW-1185">Reference proteome</keyword>
<dbReference type="RefSeq" id="WP_228854885.1">
    <property type="nucleotide sequence ID" value="NZ_AP024086.1"/>
</dbReference>
<dbReference type="InterPro" id="IPR050147">
    <property type="entry name" value="Ser/Thr_Dehydratase"/>
</dbReference>
<proteinExistence type="inferred from homology"/>
<dbReference type="InterPro" id="IPR011780">
    <property type="entry name" value="D_Ser_am_lyase"/>
</dbReference>
<accession>A0A8D5FRV1</accession>
<dbReference type="GO" id="GO:0030170">
    <property type="term" value="F:pyridoxal phosphate binding"/>
    <property type="evidence" value="ECO:0007669"/>
    <property type="project" value="InterPro"/>
</dbReference>
<dbReference type="PANTHER" id="PTHR48078:SF9">
    <property type="entry name" value="D-SERINE DEHYDRATASE"/>
    <property type="match status" value="1"/>
</dbReference>
<dbReference type="InterPro" id="IPR001926">
    <property type="entry name" value="TrpB-like_PALP"/>
</dbReference>
<comment type="catalytic activity">
    <reaction evidence="4">
        <text>D-serine = pyruvate + NH4(+)</text>
        <dbReference type="Rhea" id="RHEA:13977"/>
        <dbReference type="ChEBI" id="CHEBI:15361"/>
        <dbReference type="ChEBI" id="CHEBI:28938"/>
        <dbReference type="ChEBI" id="CHEBI:35247"/>
        <dbReference type="EC" id="4.3.1.18"/>
    </reaction>
</comment>
<evidence type="ECO:0000256" key="3">
    <source>
        <dbReference type="ARBA" id="ARBA00023239"/>
    </source>
</evidence>
<dbReference type="GO" id="GO:0009097">
    <property type="term" value="P:isoleucine biosynthetic process"/>
    <property type="evidence" value="ECO:0007669"/>
    <property type="project" value="TreeGrafter"/>
</dbReference>
<dbReference type="HAMAP" id="MF_01030">
    <property type="entry name" value="D_Ser_dehydrat"/>
    <property type="match status" value="1"/>
</dbReference>
<evidence type="ECO:0000256" key="1">
    <source>
        <dbReference type="ARBA" id="ARBA00001933"/>
    </source>
</evidence>
<evidence type="ECO:0000256" key="4">
    <source>
        <dbReference type="HAMAP-Rule" id="MF_01030"/>
    </source>
</evidence>
<evidence type="ECO:0000313" key="7">
    <source>
        <dbReference type="Proteomes" id="UP000826725"/>
    </source>
</evidence>
<dbReference type="NCBIfam" id="NF002823">
    <property type="entry name" value="PRK02991.1"/>
    <property type="match status" value="1"/>
</dbReference>
<evidence type="ECO:0000259" key="5">
    <source>
        <dbReference type="Pfam" id="PF00291"/>
    </source>
</evidence>